<dbReference type="AlphaFoldDB" id="A0AAP0IEJ7"/>
<dbReference type="EMBL" id="JBBNAF010000009">
    <property type="protein sequence ID" value="KAK9114059.1"/>
    <property type="molecule type" value="Genomic_DNA"/>
</dbReference>
<name>A0AAP0IEJ7_9MAGN</name>
<reference evidence="1 2" key="1">
    <citation type="submission" date="2024-01" db="EMBL/GenBank/DDBJ databases">
        <title>Genome assemblies of Stephania.</title>
        <authorList>
            <person name="Yang L."/>
        </authorList>
    </citation>
    <scope>NUCLEOTIDE SEQUENCE [LARGE SCALE GENOMIC DNA]</scope>
    <source>
        <strain evidence="1">YNDBR</strain>
        <tissue evidence="1">Leaf</tissue>
    </source>
</reference>
<evidence type="ECO:0000313" key="2">
    <source>
        <dbReference type="Proteomes" id="UP001420932"/>
    </source>
</evidence>
<accession>A0AAP0IEJ7</accession>
<evidence type="ECO:0000313" key="1">
    <source>
        <dbReference type="EMBL" id="KAK9114059.1"/>
    </source>
</evidence>
<dbReference type="Proteomes" id="UP001420932">
    <property type="component" value="Unassembled WGS sequence"/>
</dbReference>
<organism evidence="1 2">
    <name type="scientific">Stephania yunnanensis</name>
    <dbReference type="NCBI Taxonomy" id="152371"/>
    <lineage>
        <taxon>Eukaryota</taxon>
        <taxon>Viridiplantae</taxon>
        <taxon>Streptophyta</taxon>
        <taxon>Embryophyta</taxon>
        <taxon>Tracheophyta</taxon>
        <taxon>Spermatophyta</taxon>
        <taxon>Magnoliopsida</taxon>
        <taxon>Ranunculales</taxon>
        <taxon>Menispermaceae</taxon>
        <taxon>Menispermoideae</taxon>
        <taxon>Cissampelideae</taxon>
        <taxon>Stephania</taxon>
    </lineage>
</organism>
<comment type="caution">
    <text evidence="1">The sequence shown here is derived from an EMBL/GenBank/DDBJ whole genome shotgun (WGS) entry which is preliminary data.</text>
</comment>
<proteinExistence type="predicted"/>
<keyword evidence="2" id="KW-1185">Reference proteome</keyword>
<sequence length="60" mass="6553">MDQINHFGIKNICNRASFRLPQVFLSAAACTLGFCCCLHSRCWPQGLPPLAGRCSLAASR</sequence>
<protein>
    <submittedName>
        <fullName evidence="1">Uncharacterized protein</fullName>
    </submittedName>
</protein>
<gene>
    <name evidence="1" type="ORF">Syun_020856</name>
</gene>